<evidence type="ECO:0000313" key="2">
    <source>
        <dbReference type="EMBL" id="KPC59960.1"/>
    </source>
</evidence>
<dbReference type="InterPro" id="IPR043762">
    <property type="entry name" value="DUF5708"/>
</dbReference>
<protein>
    <submittedName>
        <fullName evidence="2">Uncharacterized protein</fullName>
    </submittedName>
</protein>
<dbReference type="PATRIC" id="fig|66876.3.peg.7056"/>
<keyword evidence="3" id="KW-1185">Reference proteome</keyword>
<sequence length="59" mass="6030">MKGIAAGVFLAIVGVILWLTTQQVETPFVSLHKVGLVLAVVGGAEALFALVALGKRAGK</sequence>
<dbReference type="AlphaFoldDB" id="A0A0N0GWN6"/>
<dbReference type="RefSeq" id="WP_053927035.1">
    <property type="nucleotide sequence ID" value="NZ_LGKG01000169.1"/>
</dbReference>
<comment type="caution">
    <text evidence="2">The sequence shown here is derived from an EMBL/GenBank/DDBJ whole genome shotgun (WGS) entry which is preliminary data.</text>
</comment>
<dbReference type="Pfam" id="PF18969">
    <property type="entry name" value="DUF5708"/>
    <property type="match status" value="1"/>
</dbReference>
<name>A0A0N0GWN6_9ACTN</name>
<dbReference type="Proteomes" id="UP000037982">
    <property type="component" value="Unassembled WGS sequence"/>
</dbReference>
<reference evidence="3" key="1">
    <citation type="submission" date="2015-07" db="EMBL/GenBank/DDBJ databases">
        <authorList>
            <person name="Ju K.-S."/>
            <person name="Doroghazi J.R."/>
            <person name="Metcalf W.W."/>
        </authorList>
    </citation>
    <scope>NUCLEOTIDE SEQUENCE [LARGE SCALE GENOMIC DNA]</scope>
    <source>
        <strain evidence="3">NRRL ISP-5002</strain>
    </source>
</reference>
<evidence type="ECO:0000313" key="3">
    <source>
        <dbReference type="Proteomes" id="UP000037982"/>
    </source>
</evidence>
<keyword evidence="1" id="KW-0472">Membrane</keyword>
<gene>
    <name evidence="2" type="ORF">ADL29_32020</name>
</gene>
<accession>A0A0N0GWN6</accession>
<keyword evidence="1" id="KW-0812">Transmembrane</keyword>
<evidence type="ECO:0000256" key="1">
    <source>
        <dbReference type="SAM" id="Phobius"/>
    </source>
</evidence>
<proteinExistence type="predicted"/>
<keyword evidence="1" id="KW-1133">Transmembrane helix</keyword>
<dbReference type="EMBL" id="LGKG01000169">
    <property type="protein sequence ID" value="KPC59960.1"/>
    <property type="molecule type" value="Genomic_DNA"/>
</dbReference>
<organism evidence="2 3">
    <name type="scientific">Streptomyces chattanoogensis</name>
    <dbReference type="NCBI Taxonomy" id="66876"/>
    <lineage>
        <taxon>Bacteria</taxon>
        <taxon>Bacillati</taxon>
        <taxon>Actinomycetota</taxon>
        <taxon>Actinomycetes</taxon>
        <taxon>Kitasatosporales</taxon>
        <taxon>Streptomycetaceae</taxon>
        <taxon>Streptomyces</taxon>
    </lineage>
</organism>
<feature type="transmembrane region" description="Helical" evidence="1">
    <location>
        <begin position="33"/>
        <end position="53"/>
    </location>
</feature>